<feature type="binding site" description="axial binding residue" evidence="5">
    <location>
        <position position="482"/>
    </location>
    <ligand>
        <name>heme</name>
        <dbReference type="ChEBI" id="CHEBI:30413"/>
    </ligand>
    <ligandPart>
        <name>Fe</name>
        <dbReference type="ChEBI" id="CHEBI:18248"/>
    </ligandPart>
</feature>
<dbReference type="InterPro" id="IPR002401">
    <property type="entry name" value="Cyt_P450_E_grp-I"/>
</dbReference>
<dbReference type="InterPro" id="IPR050364">
    <property type="entry name" value="Cytochrome_P450_fung"/>
</dbReference>
<reference evidence="8 9" key="1">
    <citation type="submission" date="2018-06" db="EMBL/GenBank/DDBJ databases">
        <title>Comparative genomics reveals the genomic features of Rhizophagus irregularis, R. cerebriforme, R. diaphanum and Gigaspora rosea, and their symbiotic lifestyle signature.</title>
        <authorList>
            <person name="Morin E."/>
            <person name="San Clemente H."/>
            <person name="Chen E.C.H."/>
            <person name="De La Providencia I."/>
            <person name="Hainaut M."/>
            <person name="Kuo A."/>
            <person name="Kohler A."/>
            <person name="Murat C."/>
            <person name="Tang N."/>
            <person name="Roy S."/>
            <person name="Loubradou J."/>
            <person name="Henrissat B."/>
            <person name="Grigoriev I.V."/>
            <person name="Corradi N."/>
            <person name="Roux C."/>
            <person name="Martin F.M."/>
        </authorList>
    </citation>
    <scope>NUCLEOTIDE SEQUENCE [LARGE SCALE GENOMIC DNA]</scope>
    <source>
        <strain evidence="8 9">DAOM 227022</strain>
    </source>
</reference>
<keyword evidence="1 5" id="KW-0479">Metal-binding</keyword>
<dbReference type="InterPro" id="IPR017972">
    <property type="entry name" value="Cyt_P450_CS"/>
</dbReference>
<feature type="non-terminal residue" evidence="8">
    <location>
        <position position="540"/>
    </location>
</feature>
<keyword evidence="7" id="KW-0472">Membrane</keyword>
<evidence type="ECO:0000313" key="8">
    <source>
        <dbReference type="EMBL" id="RIA95133.1"/>
    </source>
</evidence>
<keyword evidence="7" id="KW-1133">Transmembrane helix</keyword>
<comment type="caution">
    <text evidence="8">The sequence shown here is derived from an EMBL/GenBank/DDBJ whole genome shotgun (WGS) entry which is preliminary data.</text>
</comment>
<dbReference type="PRINTS" id="PR00385">
    <property type="entry name" value="P450"/>
</dbReference>
<dbReference type="PROSITE" id="PS00086">
    <property type="entry name" value="CYTOCHROME_P450"/>
    <property type="match status" value="1"/>
</dbReference>
<dbReference type="PRINTS" id="PR00463">
    <property type="entry name" value="EP450I"/>
</dbReference>
<keyword evidence="9" id="KW-1185">Reference proteome</keyword>
<evidence type="ECO:0000256" key="6">
    <source>
        <dbReference type="RuleBase" id="RU000461"/>
    </source>
</evidence>
<dbReference type="SUPFAM" id="SSF48264">
    <property type="entry name" value="Cytochrome P450"/>
    <property type="match status" value="1"/>
</dbReference>
<dbReference type="EMBL" id="QKYT01000067">
    <property type="protein sequence ID" value="RIA95133.1"/>
    <property type="molecule type" value="Genomic_DNA"/>
</dbReference>
<accession>A0A397TA39</accession>
<keyword evidence="5 6" id="KW-0349">Heme</keyword>
<keyword evidence="7" id="KW-0812">Transmembrane</keyword>
<dbReference type="PANTHER" id="PTHR46300:SF2">
    <property type="entry name" value="CYTOCHROME P450 MONOOXYGENASE ALNH-RELATED"/>
    <property type="match status" value="1"/>
</dbReference>
<sequence length="540" mass="62078">MKVHMYDCYCYIKALDFWSLYVIVLKDPKINLFSQKQMIPYIILAIFFGLWYYFTKKPSVPKGLKTLPSPPGARFYYGHYGLLGAKPHETLTKWAQELNSEIYSIKMGRLNFIILNTDKVVGDLLQKRGAIYSSRLDSEYFFQCAFRGASLGSCPYNDYFKKARAIIVGIFSLQQIERQSSLIDKVTKEMLSEIIYTSTASSNFSLSNPEPINPRSYIRRTTLNIILTVIAGLYTKSIDDPLFKRMDKWVDDVMKFLSNVNRKLDYFPILKYHPGNKLKKEATGIRDETDSLVGEFLENIKSGKNKNPCAMREIYERGDLKDYEIIHLLASTIIAGTVDTVASSITWLLAFLANNPSFQEQAHKELDTFLPNHDRFPTPNDSKNLPYIRALIREGQRVYPPGWLGVHHYVEQDDVYNGYHIPANSLLFINMHAISFDEKRHKNAKEFDPYRFIDIEQSMANLANGPAEKRDHFTFGSGRRLCAGIHLAEYELFIILSRILYCFHIENASPTGEDGKPIPIDLSKSTSGLTVWPIDYNIRF</sequence>
<dbReference type="Gene3D" id="1.10.630.10">
    <property type="entry name" value="Cytochrome P450"/>
    <property type="match status" value="1"/>
</dbReference>
<dbReference type="GO" id="GO:0020037">
    <property type="term" value="F:heme binding"/>
    <property type="evidence" value="ECO:0007669"/>
    <property type="project" value="InterPro"/>
</dbReference>
<comment type="cofactor">
    <cofactor evidence="5">
        <name>heme</name>
        <dbReference type="ChEBI" id="CHEBI:30413"/>
    </cofactor>
</comment>
<evidence type="ECO:0000256" key="7">
    <source>
        <dbReference type="SAM" id="Phobius"/>
    </source>
</evidence>
<dbReference type="Proteomes" id="UP000265703">
    <property type="component" value="Unassembled WGS sequence"/>
</dbReference>
<evidence type="ECO:0000256" key="1">
    <source>
        <dbReference type="ARBA" id="ARBA00022723"/>
    </source>
</evidence>
<dbReference type="Pfam" id="PF00067">
    <property type="entry name" value="p450"/>
    <property type="match status" value="1"/>
</dbReference>
<keyword evidence="4 6" id="KW-0503">Monooxygenase</keyword>
<evidence type="ECO:0000313" key="9">
    <source>
        <dbReference type="Proteomes" id="UP000265703"/>
    </source>
</evidence>
<dbReference type="PANTHER" id="PTHR46300">
    <property type="entry name" value="P450, PUTATIVE (EUROFUNG)-RELATED-RELATED"/>
    <property type="match status" value="1"/>
</dbReference>
<evidence type="ECO:0000256" key="4">
    <source>
        <dbReference type="ARBA" id="ARBA00023033"/>
    </source>
</evidence>
<dbReference type="OrthoDB" id="1055148at2759"/>
<gene>
    <name evidence="8" type="ORF">C1645_803174</name>
</gene>
<dbReference type="STRING" id="658196.A0A397TA39"/>
<evidence type="ECO:0000256" key="3">
    <source>
        <dbReference type="ARBA" id="ARBA00023004"/>
    </source>
</evidence>
<dbReference type="AlphaFoldDB" id="A0A397TA39"/>
<name>A0A397TA39_9GLOM</name>
<proteinExistence type="inferred from homology"/>
<evidence type="ECO:0000256" key="5">
    <source>
        <dbReference type="PIRSR" id="PIRSR602401-1"/>
    </source>
</evidence>
<comment type="similarity">
    <text evidence="6">Belongs to the cytochrome P450 family.</text>
</comment>
<dbReference type="InterPro" id="IPR036396">
    <property type="entry name" value="Cyt_P450_sf"/>
</dbReference>
<dbReference type="GO" id="GO:0016705">
    <property type="term" value="F:oxidoreductase activity, acting on paired donors, with incorporation or reduction of molecular oxygen"/>
    <property type="evidence" value="ECO:0007669"/>
    <property type="project" value="InterPro"/>
</dbReference>
<dbReference type="GO" id="GO:0004497">
    <property type="term" value="F:monooxygenase activity"/>
    <property type="evidence" value="ECO:0007669"/>
    <property type="project" value="UniProtKB-KW"/>
</dbReference>
<organism evidence="8 9">
    <name type="scientific">Glomus cerebriforme</name>
    <dbReference type="NCBI Taxonomy" id="658196"/>
    <lineage>
        <taxon>Eukaryota</taxon>
        <taxon>Fungi</taxon>
        <taxon>Fungi incertae sedis</taxon>
        <taxon>Mucoromycota</taxon>
        <taxon>Glomeromycotina</taxon>
        <taxon>Glomeromycetes</taxon>
        <taxon>Glomerales</taxon>
        <taxon>Glomeraceae</taxon>
        <taxon>Glomus</taxon>
    </lineage>
</organism>
<feature type="transmembrane region" description="Helical" evidence="7">
    <location>
        <begin position="38"/>
        <end position="54"/>
    </location>
</feature>
<keyword evidence="2 6" id="KW-0560">Oxidoreductase</keyword>
<dbReference type="GO" id="GO:0005506">
    <property type="term" value="F:iron ion binding"/>
    <property type="evidence" value="ECO:0007669"/>
    <property type="project" value="InterPro"/>
</dbReference>
<dbReference type="InterPro" id="IPR001128">
    <property type="entry name" value="Cyt_P450"/>
</dbReference>
<keyword evidence="3 5" id="KW-0408">Iron</keyword>
<protein>
    <submittedName>
        <fullName evidence="8">Cytochrome P450</fullName>
    </submittedName>
</protein>
<evidence type="ECO:0000256" key="2">
    <source>
        <dbReference type="ARBA" id="ARBA00023002"/>
    </source>
</evidence>